<dbReference type="Proteomes" id="UP000326396">
    <property type="component" value="Linkage Group LG1"/>
</dbReference>
<proteinExistence type="predicted"/>
<organism evidence="2 3">
    <name type="scientific">Mikania micrantha</name>
    <name type="common">bitter vine</name>
    <dbReference type="NCBI Taxonomy" id="192012"/>
    <lineage>
        <taxon>Eukaryota</taxon>
        <taxon>Viridiplantae</taxon>
        <taxon>Streptophyta</taxon>
        <taxon>Embryophyta</taxon>
        <taxon>Tracheophyta</taxon>
        <taxon>Spermatophyta</taxon>
        <taxon>Magnoliopsida</taxon>
        <taxon>eudicotyledons</taxon>
        <taxon>Gunneridae</taxon>
        <taxon>Pentapetalae</taxon>
        <taxon>asterids</taxon>
        <taxon>campanulids</taxon>
        <taxon>Asterales</taxon>
        <taxon>Asteraceae</taxon>
        <taxon>Asteroideae</taxon>
        <taxon>Heliantheae alliance</taxon>
        <taxon>Eupatorieae</taxon>
        <taxon>Mikania</taxon>
    </lineage>
</organism>
<gene>
    <name evidence="2" type="ORF">E3N88_00226</name>
    <name evidence="1" type="ORF">E3N88_42230</name>
</gene>
<evidence type="ECO:0000313" key="3">
    <source>
        <dbReference type="Proteomes" id="UP000326396"/>
    </source>
</evidence>
<dbReference type="EMBL" id="SZYD01000440">
    <property type="protein sequence ID" value="KAD1833309.1"/>
    <property type="molecule type" value="Genomic_DNA"/>
</dbReference>
<dbReference type="EMBL" id="SZYD01000001">
    <property type="protein sequence ID" value="KAD7477090.1"/>
    <property type="molecule type" value="Genomic_DNA"/>
</dbReference>
<name>A0A5N6Q074_9ASTR</name>
<protein>
    <submittedName>
        <fullName evidence="2">Uncharacterized protein</fullName>
    </submittedName>
</protein>
<keyword evidence="3" id="KW-1185">Reference proteome</keyword>
<comment type="caution">
    <text evidence="2">The sequence shown here is derived from an EMBL/GenBank/DDBJ whole genome shotgun (WGS) entry which is preliminary data.</text>
</comment>
<dbReference type="AlphaFoldDB" id="A0A5N6Q074"/>
<accession>A0A5N6Q074</accession>
<evidence type="ECO:0000313" key="1">
    <source>
        <dbReference type="EMBL" id="KAD1833309.1"/>
    </source>
</evidence>
<evidence type="ECO:0000313" key="2">
    <source>
        <dbReference type="EMBL" id="KAD7477090.1"/>
    </source>
</evidence>
<dbReference type="OrthoDB" id="1806569at2759"/>
<sequence length="261" mass="30404">MEYMQNGARNVWHFSHMQSDENMFDNWVTVVRDSDQTRVVFALSFDQHDIEEGIDIDFEDGENMSIHLICISGSGTRIIADPFVPSHYIVAFFNCINLDGEIQFHFFSYQTRPGFQHYPTMAFSNQVNSLTLAQFNHPLGMVMPMPTPFLAFLSLRDNMPVYMMQDKHRFYDVFPDFEHPLQLFGPEFEEISLVYYCGEGYVVVVDTRELQIQNMWYGNIRRVTLGSVRVVLDHGVPKIISVVPNDLIPDDFAMFQSYKYD</sequence>
<reference evidence="2 3" key="1">
    <citation type="submission" date="2019-05" db="EMBL/GenBank/DDBJ databases">
        <title>Mikania micrantha, genome provides insights into the molecular mechanism of rapid growth.</title>
        <authorList>
            <person name="Liu B."/>
        </authorList>
    </citation>
    <scope>NUCLEOTIDE SEQUENCE [LARGE SCALE GENOMIC DNA]</scope>
    <source>
        <strain evidence="2">NLD-2019</strain>
        <tissue evidence="2">Leaf</tissue>
    </source>
</reference>